<keyword evidence="4" id="KW-1185">Reference proteome</keyword>
<evidence type="ECO:0000256" key="2">
    <source>
        <dbReference type="SAM" id="SignalP"/>
    </source>
</evidence>
<keyword evidence="1" id="KW-1133">Transmembrane helix</keyword>
<proteinExistence type="predicted"/>
<keyword evidence="1" id="KW-0472">Membrane</keyword>
<dbReference type="Proteomes" id="UP000239366">
    <property type="component" value="Unassembled WGS sequence"/>
</dbReference>
<accession>A0A2S7T5B3</accession>
<feature type="transmembrane region" description="Helical" evidence="1">
    <location>
        <begin position="131"/>
        <end position="149"/>
    </location>
</feature>
<reference evidence="4" key="1">
    <citation type="submission" date="2016-11" db="EMBL/GenBank/DDBJ databases">
        <title>Trade-off between light-utilization and light-protection in marine flavobacteria.</title>
        <authorList>
            <person name="Kumagai Y."/>
            <person name="Yoshizawa S."/>
            <person name="Kogure K."/>
        </authorList>
    </citation>
    <scope>NUCLEOTIDE SEQUENCE [LARGE SCALE GENOMIC DNA]</scope>
    <source>
        <strain evidence="4">SG-18</strain>
    </source>
</reference>
<evidence type="ECO:0008006" key="5">
    <source>
        <dbReference type="Google" id="ProtNLM"/>
    </source>
</evidence>
<organism evidence="3 4">
    <name type="scientific">Aureicoccus marinus</name>
    <dbReference type="NCBI Taxonomy" id="754435"/>
    <lineage>
        <taxon>Bacteria</taxon>
        <taxon>Pseudomonadati</taxon>
        <taxon>Bacteroidota</taxon>
        <taxon>Flavobacteriia</taxon>
        <taxon>Flavobacteriales</taxon>
        <taxon>Flavobacteriaceae</taxon>
        <taxon>Aureicoccus</taxon>
    </lineage>
</organism>
<feature type="signal peptide" evidence="2">
    <location>
        <begin position="1"/>
        <end position="20"/>
    </location>
</feature>
<dbReference type="AlphaFoldDB" id="A0A2S7T5B3"/>
<dbReference type="OrthoDB" id="981213at2"/>
<feature type="chain" id="PRO_5015416890" description="tRNA (Guanine-N1)-methyltransferase" evidence="2">
    <location>
        <begin position="21"/>
        <end position="200"/>
    </location>
</feature>
<evidence type="ECO:0000313" key="4">
    <source>
        <dbReference type="Proteomes" id="UP000239366"/>
    </source>
</evidence>
<keyword evidence="1" id="KW-0812">Transmembrane</keyword>
<protein>
    <recommendedName>
        <fullName evidence="5">tRNA (Guanine-N1)-methyltransferase</fullName>
    </recommendedName>
</protein>
<name>A0A2S7T5B3_9FLAO</name>
<sequence>MKYPMFLGLLFLALSAPLHAQEQVSVAPKSLTEQLDSLMTQKNSLYKNRGVRYRTIRELQLIGFKEVIQDSMDKATAHRRSLDKQLSAQIQKTDSVQALYNAITQTNVTLEKEKNSMAFLGIPSTKSSYRVISWTLILSLLGGLLFFIFKFRNSNFLTQQAKSALEEMEQEFEQHRRWALDREQKLSRELLDERNNKKKK</sequence>
<evidence type="ECO:0000313" key="3">
    <source>
        <dbReference type="EMBL" id="PQJ14844.1"/>
    </source>
</evidence>
<gene>
    <name evidence="3" type="ORF">BST99_03030</name>
</gene>
<keyword evidence="2" id="KW-0732">Signal</keyword>
<comment type="caution">
    <text evidence="3">The sequence shown here is derived from an EMBL/GenBank/DDBJ whole genome shotgun (WGS) entry which is preliminary data.</text>
</comment>
<evidence type="ECO:0000256" key="1">
    <source>
        <dbReference type="SAM" id="Phobius"/>
    </source>
</evidence>
<dbReference type="RefSeq" id="WP_146106183.1">
    <property type="nucleotide sequence ID" value="NZ_MQVX01000001.1"/>
</dbReference>
<dbReference type="EMBL" id="MQVX01000001">
    <property type="protein sequence ID" value="PQJ14844.1"/>
    <property type="molecule type" value="Genomic_DNA"/>
</dbReference>